<accession>A0A1R1S2C2</accession>
<feature type="transmembrane region" description="Helical" evidence="1">
    <location>
        <begin position="127"/>
        <end position="145"/>
    </location>
</feature>
<comment type="caution">
    <text evidence="3">The sequence shown here is derived from an EMBL/GenBank/DDBJ whole genome shotgun (WGS) entry which is preliminary data.</text>
</comment>
<dbReference type="EMBL" id="MTJL01000030">
    <property type="protein sequence ID" value="OMI02965.1"/>
    <property type="molecule type" value="Genomic_DNA"/>
</dbReference>
<dbReference type="Gene3D" id="1.20.144.10">
    <property type="entry name" value="Phosphatidic acid phosphatase type 2/haloperoxidase"/>
    <property type="match status" value="1"/>
</dbReference>
<dbReference type="GO" id="GO:0005886">
    <property type="term" value="C:plasma membrane"/>
    <property type="evidence" value="ECO:0007669"/>
    <property type="project" value="InterPro"/>
</dbReference>
<evidence type="ECO:0000259" key="2">
    <source>
        <dbReference type="SMART" id="SM00014"/>
    </source>
</evidence>
<dbReference type="PANTHER" id="PTHR14969">
    <property type="entry name" value="SPHINGOSINE-1-PHOSPHATE PHOSPHOHYDROLASE"/>
    <property type="match status" value="1"/>
</dbReference>
<sequence>MSFSELNIDVFRAINDLGKEYSMFNPAVYFLAEYMMYIFALGLVVYWLTRTTKNRLMVIYGVISFVIAEILGKIAGSLYSNYQPFAELPHVNQLIEHEIDNSFPSDHTILFFSICFLFFLFYKKTGWLWLVLAFAVGVSRIWSGVHYPFDVAAGALLGVLSALFVFWTAPKLAFINQLLALYEKGEQRIFPSKNKSNDKSKNF</sequence>
<dbReference type="InterPro" id="IPR036938">
    <property type="entry name" value="PAP2/HPO_sf"/>
</dbReference>
<dbReference type="CDD" id="cd03385">
    <property type="entry name" value="PAP2_BcrC_like"/>
    <property type="match status" value="1"/>
</dbReference>
<dbReference type="PANTHER" id="PTHR14969:SF13">
    <property type="entry name" value="AT30094P"/>
    <property type="match status" value="1"/>
</dbReference>
<name>A0A1R1QG44_9BACI</name>
<organism evidence="3 4">
    <name type="scientific">Bacillus swezeyi</name>
    <dbReference type="NCBI Taxonomy" id="1925020"/>
    <lineage>
        <taxon>Bacteria</taxon>
        <taxon>Bacillati</taxon>
        <taxon>Bacillota</taxon>
        <taxon>Bacilli</taxon>
        <taxon>Bacillales</taxon>
        <taxon>Bacillaceae</taxon>
        <taxon>Bacillus</taxon>
    </lineage>
</organism>
<evidence type="ECO:0000256" key="1">
    <source>
        <dbReference type="SAM" id="Phobius"/>
    </source>
</evidence>
<dbReference type="InterPro" id="IPR000326">
    <property type="entry name" value="PAP2/HPO"/>
</dbReference>
<dbReference type="SUPFAM" id="SSF48317">
    <property type="entry name" value="Acid phosphatase/Vanadium-dependent haloperoxidase"/>
    <property type="match status" value="1"/>
</dbReference>
<feature type="transmembrane region" description="Helical" evidence="1">
    <location>
        <begin position="151"/>
        <end position="169"/>
    </location>
</feature>
<protein>
    <submittedName>
        <fullName evidence="3">Undecaprenyl-diphosphatase</fullName>
    </submittedName>
</protein>
<proteinExistence type="predicted"/>
<feature type="transmembrane region" description="Helical" evidence="1">
    <location>
        <begin position="27"/>
        <end position="49"/>
    </location>
</feature>
<dbReference type="GO" id="GO:0050380">
    <property type="term" value="F:undecaprenyl-diphosphatase activity"/>
    <property type="evidence" value="ECO:0007669"/>
    <property type="project" value="InterPro"/>
</dbReference>
<accession>A0A1R1QG44</accession>
<gene>
    <name evidence="3" type="ORF">BW143_15905</name>
</gene>
<keyword evidence="1" id="KW-0812">Transmembrane</keyword>
<dbReference type="InterPro" id="IPR033879">
    <property type="entry name" value="UPP_Pase"/>
</dbReference>
<dbReference type="AlphaFoldDB" id="A0A1R1QG44"/>
<dbReference type="Proteomes" id="UP000187367">
    <property type="component" value="Unassembled WGS sequence"/>
</dbReference>
<dbReference type="Pfam" id="PF01569">
    <property type="entry name" value="PAP2"/>
    <property type="match status" value="1"/>
</dbReference>
<keyword evidence="1" id="KW-0472">Membrane</keyword>
<dbReference type="SMART" id="SM00014">
    <property type="entry name" value="acidPPc"/>
    <property type="match status" value="1"/>
</dbReference>
<keyword evidence="4" id="KW-1185">Reference proteome</keyword>
<dbReference type="OrthoDB" id="9789113at2"/>
<evidence type="ECO:0000313" key="3">
    <source>
        <dbReference type="EMBL" id="OMI02965.1"/>
    </source>
</evidence>
<feature type="transmembrane region" description="Helical" evidence="1">
    <location>
        <begin position="102"/>
        <end position="122"/>
    </location>
</feature>
<reference evidence="3 4" key="1">
    <citation type="submission" date="2017-01" db="EMBL/GenBank/DDBJ databases">
        <title>Bacillus phylogenomics.</title>
        <authorList>
            <person name="Dunlap C."/>
        </authorList>
    </citation>
    <scope>NUCLEOTIDE SEQUENCE [LARGE SCALE GENOMIC DNA]</scope>
    <source>
        <strain evidence="3 4">NRRL B-41282</strain>
    </source>
</reference>
<keyword evidence="1" id="KW-1133">Transmembrane helix</keyword>
<feature type="transmembrane region" description="Helical" evidence="1">
    <location>
        <begin position="56"/>
        <end position="82"/>
    </location>
</feature>
<evidence type="ECO:0000313" key="4">
    <source>
        <dbReference type="Proteomes" id="UP000187367"/>
    </source>
</evidence>
<feature type="domain" description="Phosphatidic acid phosphatase type 2/haloperoxidase" evidence="2">
    <location>
        <begin position="62"/>
        <end position="166"/>
    </location>
</feature>
<dbReference type="RefSeq" id="WP_076758527.1">
    <property type="nucleotide sequence ID" value="NZ_JARMMH010000015.1"/>
</dbReference>